<keyword evidence="2" id="KW-1185">Reference proteome</keyword>
<evidence type="ECO:0000313" key="2">
    <source>
        <dbReference type="Proteomes" id="UP001152531"/>
    </source>
</evidence>
<sequence length="806" mass="93829">MRILPNNYFGWISVVVDMTDEEVLQYSGLDAYVFLMFFKLGIKIFFQFSVLAVLVLSPVRYYYTGHYDKDEIPWIASAMEITGYKFPLANVIISDDDDDLPIPDFGDDFPQFLWVYPVFAYIFSILCYFHIHDYTKRVIKARQKYLASQDSITDRTIKIDGLPKSLLKQKTTDVLKDFVEDLGIGKVEEIKMIYDCQPLDQKISQRKKMIRKVERYLARKFKLQINIYRGDLPTVKILKQVNLQDTKFLTYMGRLKALDEEIQSIQENYREHFNNNLILHDDPIFKQLPCAFVTMDSVASAQMAAQTVLDPRVYKLMVNLAPAPTDIKWANLKLTYYEKLFKSYFITFVIILSYFPILFIVTSLSTLLDLKSISKIWPELGEIIKKSNWLTTIVTGILPPLLYSLLNLTLPYFYRFLSQHQGYSSNSDVELSTLSKNFFYIFFNFFLVFIITGTIWDYFSFIRDTAKIPYQLASSLKKKSLFYIDLILLQGLGMFPIRLLQFGDVVFLNIFGRILFLKDLILKTPRDYRFYYFTPPVFDFGIQLPQHILIFIIIVIYSVVSTKIVTSGLVYFILGYLVYKYQLVYNYVHPPHSTGKVWPIIFRRLMLGLTLFQLFMFGTLALEGALLLSILILPLLAVTLIMSYNYEKYYLPLNNFIALRAIQSPYEFDKEFEDDGSSHDIMGLAHGMSLINDFTVDNLNLHQHQVDISDQSSNVGSGHHTPTINESSMLVNGDYSVDYVTIPNSNLRRRRISTIDEEREQFLNYTYPNLTVDLDGPWLEFVGDNVTMIDNELNVKNKNLIVSEWE</sequence>
<name>A0ACA9Y622_9ASCO</name>
<reference evidence="1" key="1">
    <citation type="submission" date="2022-06" db="EMBL/GenBank/DDBJ databases">
        <authorList>
            <person name="Legras J.-L."/>
            <person name="Devillers H."/>
            <person name="Grondin C."/>
        </authorList>
    </citation>
    <scope>NUCLEOTIDE SEQUENCE</scope>
    <source>
        <strain evidence="1">CLIB 1444</strain>
    </source>
</reference>
<accession>A0ACA9Y622</accession>
<evidence type="ECO:0000313" key="1">
    <source>
        <dbReference type="EMBL" id="CAH6720391.1"/>
    </source>
</evidence>
<proteinExistence type="predicted"/>
<dbReference type="Proteomes" id="UP001152531">
    <property type="component" value="Unassembled WGS sequence"/>
</dbReference>
<protein>
    <submittedName>
        <fullName evidence="1">Calcium permeable stress-gated cation channel 1</fullName>
    </submittedName>
</protein>
<gene>
    <name evidence="1" type="ORF">CLIB1444_03S10858</name>
</gene>
<dbReference type="EMBL" id="CALSDN010000003">
    <property type="protein sequence ID" value="CAH6720391.1"/>
    <property type="molecule type" value="Genomic_DNA"/>
</dbReference>
<comment type="caution">
    <text evidence="1">The sequence shown here is derived from an EMBL/GenBank/DDBJ whole genome shotgun (WGS) entry which is preliminary data.</text>
</comment>
<organism evidence="1 2">
    <name type="scientific">[Candida] jaroonii</name>
    <dbReference type="NCBI Taxonomy" id="467808"/>
    <lineage>
        <taxon>Eukaryota</taxon>
        <taxon>Fungi</taxon>
        <taxon>Dikarya</taxon>
        <taxon>Ascomycota</taxon>
        <taxon>Saccharomycotina</taxon>
        <taxon>Pichiomycetes</taxon>
        <taxon>Debaryomycetaceae</taxon>
        <taxon>Yamadazyma</taxon>
    </lineage>
</organism>